<keyword evidence="2" id="KW-0472">Membrane</keyword>
<dbReference type="EMBL" id="JBHSIV010000004">
    <property type="protein sequence ID" value="MFC5061685.1"/>
    <property type="molecule type" value="Genomic_DNA"/>
</dbReference>
<evidence type="ECO:0000256" key="2">
    <source>
        <dbReference type="SAM" id="Phobius"/>
    </source>
</evidence>
<keyword evidence="2" id="KW-0812">Transmembrane</keyword>
<comment type="caution">
    <text evidence="3">The sequence shown here is derived from an EMBL/GenBank/DDBJ whole genome shotgun (WGS) entry which is preliminary data.</text>
</comment>
<organism evidence="3 4">
    <name type="scientific">Actinomycetospora atypica</name>
    <dbReference type="NCBI Taxonomy" id="1290095"/>
    <lineage>
        <taxon>Bacteria</taxon>
        <taxon>Bacillati</taxon>
        <taxon>Actinomycetota</taxon>
        <taxon>Actinomycetes</taxon>
        <taxon>Pseudonocardiales</taxon>
        <taxon>Pseudonocardiaceae</taxon>
        <taxon>Actinomycetospora</taxon>
    </lineage>
</organism>
<keyword evidence="4" id="KW-1185">Reference proteome</keyword>
<protein>
    <submittedName>
        <fullName evidence="3">Alkaline shock response membrane anchor protein AmaP</fullName>
    </submittedName>
</protein>
<evidence type="ECO:0000313" key="4">
    <source>
        <dbReference type="Proteomes" id="UP001595947"/>
    </source>
</evidence>
<evidence type="ECO:0000256" key="1">
    <source>
        <dbReference type="SAM" id="MobiDB-lite"/>
    </source>
</evidence>
<reference evidence="4" key="1">
    <citation type="journal article" date="2019" name="Int. J. Syst. Evol. Microbiol.">
        <title>The Global Catalogue of Microorganisms (GCM) 10K type strain sequencing project: providing services to taxonomists for standard genome sequencing and annotation.</title>
        <authorList>
            <consortium name="The Broad Institute Genomics Platform"/>
            <consortium name="The Broad Institute Genome Sequencing Center for Infectious Disease"/>
            <person name="Wu L."/>
            <person name="Ma J."/>
        </authorList>
    </citation>
    <scope>NUCLEOTIDE SEQUENCE [LARGE SCALE GENOMIC DNA]</scope>
    <source>
        <strain evidence="4">CGMCC 4.7093</strain>
    </source>
</reference>
<keyword evidence="2" id="KW-1133">Transmembrane helix</keyword>
<proteinExistence type="predicted"/>
<dbReference type="RefSeq" id="WP_378035035.1">
    <property type="nucleotide sequence ID" value="NZ_JBHSIV010000004.1"/>
</dbReference>
<evidence type="ECO:0000313" key="3">
    <source>
        <dbReference type="EMBL" id="MFC5061685.1"/>
    </source>
</evidence>
<feature type="transmembrane region" description="Helical" evidence="2">
    <location>
        <begin position="55"/>
        <end position="79"/>
    </location>
</feature>
<sequence>MARRATNPPARLNRSLLALVGLLLIAAAVLAAGISTGRLPLLDAGSPILSAPDPLPGWVPWVAAVAGVVVGLLALRWLLAQARRRPAGSAWSVDADGPTPGTTSVPSGVAEDALRDDLVAHPAIADARVRLTRGGPAPTLFVELAVDAGADPAEARAHLGGHALPRLRSALDVGSVPTELLMRTGRAREDERVA</sequence>
<gene>
    <name evidence="3" type="ORF">ACFPBZ_05680</name>
</gene>
<dbReference type="Proteomes" id="UP001595947">
    <property type="component" value="Unassembled WGS sequence"/>
</dbReference>
<feature type="region of interest" description="Disordered" evidence="1">
    <location>
        <begin position="89"/>
        <end position="108"/>
    </location>
</feature>
<accession>A0ABV9YFW4</accession>
<name>A0ABV9YFW4_9PSEU</name>